<evidence type="ECO:0000256" key="9">
    <source>
        <dbReference type="RuleBase" id="RU361209"/>
    </source>
</evidence>
<comment type="function">
    <text evidence="9">Splits internally a 1,3-beta-glucan molecule and transfers the newly generated reducing end (the donor) to the non-reducing end of another 1,3-beta-glucan molecule (the acceptor) forming a 1,3-beta linkage, resulting in the elongation of 1,3-beta-glucan chains in the cell wall.</text>
</comment>
<dbReference type="PANTHER" id="PTHR31468:SF5">
    <property type="entry name" value="1,3-BETA-GLUCANOSYLTRANSFERASE GAS5"/>
    <property type="match status" value="1"/>
</dbReference>
<dbReference type="PANTHER" id="PTHR31468">
    <property type="entry name" value="1,3-BETA-GLUCANOSYLTRANSFERASE GAS1"/>
    <property type="match status" value="1"/>
</dbReference>
<organism evidence="10 11">
    <name type="scientific">Cochliobolus sativus (strain ND90Pr / ATCC 201652)</name>
    <name type="common">Common root rot and spot blotch fungus</name>
    <name type="synonym">Bipolaris sorokiniana</name>
    <dbReference type="NCBI Taxonomy" id="665912"/>
    <lineage>
        <taxon>Eukaryota</taxon>
        <taxon>Fungi</taxon>
        <taxon>Dikarya</taxon>
        <taxon>Ascomycota</taxon>
        <taxon>Pezizomycotina</taxon>
        <taxon>Dothideomycetes</taxon>
        <taxon>Pleosporomycetidae</taxon>
        <taxon>Pleosporales</taxon>
        <taxon>Pleosporineae</taxon>
        <taxon>Pleosporaceae</taxon>
        <taxon>Bipolaris</taxon>
    </lineage>
</organism>
<dbReference type="GO" id="GO:0071970">
    <property type="term" value="P:fungal-type cell wall (1-&gt;3)-beta-D-glucan biosynthetic process"/>
    <property type="evidence" value="ECO:0007669"/>
    <property type="project" value="TreeGrafter"/>
</dbReference>
<evidence type="ECO:0000256" key="6">
    <source>
        <dbReference type="ARBA" id="ARBA00023136"/>
    </source>
</evidence>
<reference evidence="11" key="2">
    <citation type="journal article" date="2013" name="PLoS Genet.">
        <title>Comparative genome structure, secondary metabolite, and effector coding capacity across Cochliobolus pathogens.</title>
        <authorList>
            <person name="Condon B.J."/>
            <person name="Leng Y."/>
            <person name="Wu D."/>
            <person name="Bushley K.E."/>
            <person name="Ohm R.A."/>
            <person name="Otillar R."/>
            <person name="Martin J."/>
            <person name="Schackwitz W."/>
            <person name="Grimwood J."/>
            <person name="MohdZainudin N."/>
            <person name="Xue C."/>
            <person name="Wang R."/>
            <person name="Manning V.A."/>
            <person name="Dhillon B."/>
            <person name="Tu Z.J."/>
            <person name="Steffenson B.J."/>
            <person name="Salamov A."/>
            <person name="Sun H."/>
            <person name="Lowry S."/>
            <person name="LaButti K."/>
            <person name="Han J."/>
            <person name="Copeland A."/>
            <person name="Lindquist E."/>
            <person name="Barry K."/>
            <person name="Schmutz J."/>
            <person name="Baker S.E."/>
            <person name="Ciuffetti L.M."/>
            <person name="Grigoriev I.V."/>
            <person name="Zhong S."/>
            <person name="Turgeon B.G."/>
        </authorList>
    </citation>
    <scope>NUCLEOTIDE SEQUENCE [LARGE SCALE GENOMIC DNA]</scope>
    <source>
        <strain evidence="11">ND90Pr / ATCC 201652</strain>
    </source>
</reference>
<evidence type="ECO:0000313" key="11">
    <source>
        <dbReference type="Proteomes" id="UP000016934"/>
    </source>
</evidence>
<proteinExistence type="inferred from homology"/>
<sequence length="329" mass="37005">MSAGIACPSMHICGRFFWKGDDRFFVRGVAYQVHSILDPISDDRLAELREDILLFKELGLNTLFVYSINNTKDHTQAMKLLEEAGIYVLTAVSTALNSINRLAPTKSYNPETMTSFFKTIDVMASFPNTLGILAGNELITNDATLPVAAVLKAVCKNYDLKELSDVTRLVYDDLLHRFSGTSIPIFLSEYGNKSKKFRLLHETTALYSSLMSHIFSGGCVYEFWQNANGYGLVEMLKHQGDKQTTHTESTIYERQETDRGTLLILRDFVNYKARLAEVGNIGVEIEEESTETEKEQRKTGAEVTGLWQANLHVPEGCVDWVSSRELMEG</sequence>
<protein>
    <recommendedName>
        <fullName evidence="9">1,3-beta-glucanosyltransferase</fullName>
        <ecNumber evidence="9">2.4.1.-</ecNumber>
    </recommendedName>
</protein>
<dbReference type="KEGG" id="bsc:COCSADRAFT_201684"/>
<name>M2SIJ9_COCSN</name>
<keyword evidence="10" id="KW-0378">Hydrolase</keyword>
<keyword evidence="11" id="KW-1185">Reference proteome</keyword>
<keyword evidence="8 9" id="KW-0449">Lipoprotein</keyword>
<evidence type="ECO:0000256" key="7">
    <source>
        <dbReference type="ARBA" id="ARBA00023180"/>
    </source>
</evidence>
<dbReference type="GeneID" id="19134197"/>
<evidence type="ECO:0000256" key="5">
    <source>
        <dbReference type="ARBA" id="ARBA00022729"/>
    </source>
</evidence>
<evidence type="ECO:0000256" key="4">
    <source>
        <dbReference type="ARBA" id="ARBA00022679"/>
    </source>
</evidence>
<keyword evidence="7" id="KW-0325">Glycoprotein</keyword>
<keyword evidence="6 9" id="KW-0472">Membrane</keyword>
<keyword evidence="5" id="KW-0732">Signal</keyword>
<evidence type="ECO:0000313" key="10">
    <source>
        <dbReference type="EMBL" id="EMD62190.1"/>
    </source>
</evidence>
<comment type="similarity">
    <text evidence="2 9">Belongs to the glycosyl hydrolase 72 family.</text>
</comment>
<keyword evidence="3 9" id="KW-0336">GPI-anchor</keyword>
<dbReference type="AlphaFoldDB" id="M2SIJ9"/>
<dbReference type="OrthoDB" id="1055148at2759"/>
<dbReference type="HOGENOM" id="CLU_021855_1_1_1"/>
<gene>
    <name evidence="10" type="ORF">COCSADRAFT_201684</name>
</gene>
<keyword evidence="4 9" id="KW-0808">Transferase</keyword>
<evidence type="ECO:0000256" key="2">
    <source>
        <dbReference type="ARBA" id="ARBA00007528"/>
    </source>
</evidence>
<dbReference type="GO" id="GO:0098552">
    <property type="term" value="C:side of membrane"/>
    <property type="evidence" value="ECO:0007669"/>
    <property type="project" value="UniProtKB-KW"/>
</dbReference>
<dbReference type="GO" id="GO:0031505">
    <property type="term" value="P:fungal-type cell wall organization"/>
    <property type="evidence" value="ECO:0007669"/>
    <property type="project" value="TreeGrafter"/>
</dbReference>
<reference evidence="10 11" key="1">
    <citation type="journal article" date="2012" name="PLoS Pathog.">
        <title>Diverse lifestyles and strategies of plant pathogenesis encoded in the genomes of eighteen Dothideomycetes fungi.</title>
        <authorList>
            <person name="Ohm R.A."/>
            <person name="Feau N."/>
            <person name="Henrissat B."/>
            <person name="Schoch C.L."/>
            <person name="Horwitz B.A."/>
            <person name="Barry K.W."/>
            <person name="Condon B.J."/>
            <person name="Copeland A.C."/>
            <person name="Dhillon B."/>
            <person name="Glaser F."/>
            <person name="Hesse C.N."/>
            <person name="Kosti I."/>
            <person name="LaButti K."/>
            <person name="Lindquist E.A."/>
            <person name="Lucas S."/>
            <person name="Salamov A.A."/>
            <person name="Bradshaw R.E."/>
            <person name="Ciuffetti L."/>
            <person name="Hamelin R.C."/>
            <person name="Kema G.H.J."/>
            <person name="Lawrence C."/>
            <person name="Scott J.A."/>
            <person name="Spatafora J.W."/>
            <person name="Turgeon B.G."/>
            <person name="de Wit P.J.G.M."/>
            <person name="Zhong S."/>
            <person name="Goodwin S.B."/>
            <person name="Grigoriev I.V."/>
        </authorList>
    </citation>
    <scope>NUCLEOTIDE SEQUENCE [LARGE SCALE GENOMIC DNA]</scope>
    <source>
        <strain evidence="11">ND90Pr / ATCC 201652</strain>
    </source>
</reference>
<evidence type="ECO:0000256" key="3">
    <source>
        <dbReference type="ARBA" id="ARBA00022622"/>
    </source>
</evidence>
<dbReference type="SUPFAM" id="SSF51445">
    <property type="entry name" value="(Trans)glycosidases"/>
    <property type="match status" value="1"/>
</dbReference>
<dbReference type="InterPro" id="IPR017853">
    <property type="entry name" value="GH"/>
</dbReference>
<dbReference type="OMA" id="FFRDEFK"/>
<evidence type="ECO:0000256" key="8">
    <source>
        <dbReference type="ARBA" id="ARBA00023288"/>
    </source>
</evidence>
<evidence type="ECO:0000256" key="1">
    <source>
        <dbReference type="ARBA" id="ARBA00004609"/>
    </source>
</evidence>
<dbReference type="InterPro" id="IPR004886">
    <property type="entry name" value="Glucanosyltransferase"/>
</dbReference>
<accession>M2SIJ9</accession>
<dbReference type="Gene3D" id="3.20.20.80">
    <property type="entry name" value="Glycosidases"/>
    <property type="match status" value="2"/>
</dbReference>
<dbReference type="Proteomes" id="UP000016934">
    <property type="component" value="Unassembled WGS sequence"/>
</dbReference>
<dbReference type="GO" id="GO:0005886">
    <property type="term" value="C:plasma membrane"/>
    <property type="evidence" value="ECO:0007669"/>
    <property type="project" value="UniProtKB-SubCell"/>
</dbReference>
<dbReference type="eggNOG" id="ENOG502QRZZ">
    <property type="taxonomic scope" value="Eukaryota"/>
</dbReference>
<comment type="subcellular location">
    <subcellularLocation>
        <location evidence="1 9">Cell membrane</location>
        <topology evidence="1 9">Lipid-anchor</topology>
        <topology evidence="1 9">GPI-anchor</topology>
    </subcellularLocation>
</comment>
<dbReference type="EC" id="2.4.1.-" evidence="9"/>
<dbReference type="RefSeq" id="XP_007702482.1">
    <property type="nucleotide sequence ID" value="XM_007704292.1"/>
</dbReference>
<dbReference type="GO" id="GO:0042124">
    <property type="term" value="F:1,3-beta-glucanosyltransferase activity"/>
    <property type="evidence" value="ECO:0007669"/>
    <property type="project" value="TreeGrafter"/>
</dbReference>
<dbReference type="GO" id="GO:0016787">
    <property type="term" value="F:hydrolase activity"/>
    <property type="evidence" value="ECO:0007669"/>
    <property type="project" value="UniProtKB-KW"/>
</dbReference>
<dbReference type="EMBL" id="KB445647">
    <property type="protein sequence ID" value="EMD62190.1"/>
    <property type="molecule type" value="Genomic_DNA"/>
</dbReference>
<dbReference type="Pfam" id="PF03198">
    <property type="entry name" value="Glyco_hydro_72"/>
    <property type="match status" value="2"/>
</dbReference>